<sequence length="189" mass="20263">MAISEDEAAKLIAHIETTLREVASDPRYAGIIDLLNQWRSDVEAGRRVDRKLPVHQSPGVDVLTEVPRSRTTTSGEFVGKEDYTAIEQLDLLVAALGVAFLAPQMMATRFLNAITTYGGDSGAKIAHENPQIHLVGVGDTGAVDSGPRISSNAIAQSRDAVMTLARLLDEVTQEGNLTARNLSAEAEIV</sequence>
<dbReference type="Proteomes" id="UP000753724">
    <property type="component" value="Unassembled WGS sequence"/>
</dbReference>
<dbReference type="RefSeq" id="WP_161720234.1">
    <property type="nucleotide sequence ID" value="NZ_JAAAPO010000006.1"/>
</dbReference>
<accession>A0ABW9XH44</accession>
<dbReference type="EMBL" id="JAAAPO010000006">
    <property type="protein sequence ID" value="NBC37811.1"/>
    <property type="molecule type" value="Genomic_DNA"/>
</dbReference>
<reference evidence="2" key="1">
    <citation type="submission" date="2020-01" db="EMBL/GenBank/DDBJ databases">
        <title>Sphingomonas sp. strain CSW-10.</title>
        <authorList>
            <person name="Chen W.-M."/>
        </authorList>
    </citation>
    <scope>NUCLEOTIDE SEQUENCE [LARGE SCALE GENOMIC DNA]</scope>
    <source>
        <strain evidence="2">FSY-8</strain>
    </source>
</reference>
<name>A0ABW9XH44_9SPHN</name>
<comment type="caution">
    <text evidence="1">The sequence shown here is derived from an EMBL/GenBank/DDBJ whole genome shotgun (WGS) entry which is preliminary data.</text>
</comment>
<protein>
    <submittedName>
        <fullName evidence="1">Uncharacterized protein</fullName>
    </submittedName>
</protein>
<organism evidence="1 2">
    <name type="scientific">Novosphingobium ovatum</name>
    <dbReference type="NCBI Taxonomy" id="1908523"/>
    <lineage>
        <taxon>Bacteria</taxon>
        <taxon>Pseudomonadati</taxon>
        <taxon>Pseudomonadota</taxon>
        <taxon>Alphaproteobacteria</taxon>
        <taxon>Sphingomonadales</taxon>
        <taxon>Sphingomonadaceae</taxon>
        <taxon>Novosphingobium</taxon>
    </lineage>
</organism>
<evidence type="ECO:0000313" key="1">
    <source>
        <dbReference type="EMBL" id="NBC37811.1"/>
    </source>
</evidence>
<proteinExistence type="predicted"/>
<gene>
    <name evidence="1" type="ORF">GTZ99_14745</name>
</gene>
<evidence type="ECO:0000313" key="2">
    <source>
        <dbReference type="Proteomes" id="UP000753724"/>
    </source>
</evidence>
<keyword evidence="2" id="KW-1185">Reference proteome</keyword>